<name>A0A7S4T3J1_9DINO</name>
<dbReference type="AlphaFoldDB" id="A0A7S4T3J1"/>
<organism evidence="5">
    <name type="scientific">Alexandrium monilatum</name>
    <dbReference type="NCBI Taxonomy" id="311494"/>
    <lineage>
        <taxon>Eukaryota</taxon>
        <taxon>Sar</taxon>
        <taxon>Alveolata</taxon>
        <taxon>Dinophyceae</taxon>
        <taxon>Gonyaulacales</taxon>
        <taxon>Pyrocystaceae</taxon>
        <taxon>Alexandrium</taxon>
    </lineage>
</organism>
<reference evidence="5" key="1">
    <citation type="submission" date="2021-01" db="EMBL/GenBank/DDBJ databases">
        <authorList>
            <person name="Corre E."/>
            <person name="Pelletier E."/>
            <person name="Niang G."/>
            <person name="Scheremetjew M."/>
            <person name="Finn R."/>
            <person name="Kale V."/>
            <person name="Holt S."/>
            <person name="Cochrane G."/>
            <person name="Meng A."/>
            <person name="Brown T."/>
            <person name="Cohen L."/>
        </authorList>
    </citation>
    <scope>NUCLEOTIDE SEQUENCE</scope>
    <source>
        <strain evidence="5">CCMP3105</strain>
    </source>
</reference>
<evidence type="ECO:0000256" key="1">
    <source>
        <dbReference type="SAM" id="MobiDB-lite"/>
    </source>
</evidence>
<dbReference type="PROSITE" id="PS00022">
    <property type="entry name" value="EGF_1"/>
    <property type="match status" value="1"/>
</dbReference>
<keyword evidence="2" id="KW-1133">Transmembrane helix</keyword>
<feature type="domain" description="EGF-like" evidence="3 4">
    <location>
        <begin position="302"/>
        <end position="313"/>
    </location>
</feature>
<feature type="compositionally biased region" description="Pro residues" evidence="1">
    <location>
        <begin position="98"/>
        <end position="107"/>
    </location>
</feature>
<evidence type="ECO:0000259" key="4">
    <source>
        <dbReference type="PROSITE" id="PS01186"/>
    </source>
</evidence>
<dbReference type="InterPro" id="IPR000742">
    <property type="entry name" value="EGF"/>
</dbReference>
<keyword evidence="2" id="KW-0472">Membrane</keyword>
<dbReference type="PROSITE" id="PS01186">
    <property type="entry name" value="EGF_2"/>
    <property type="match status" value="1"/>
</dbReference>
<evidence type="ECO:0000313" key="5">
    <source>
        <dbReference type="EMBL" id="CAE4664294.1"/>
    </source>
</evidence>
<proteinExistence type="predicted"/>
<feature type="compositionally biased region" description="Low complexity" evidence="1">
    <location>
        <begin position="43"/>
        <end position="52"/>
    </location>
</feature>
<accession>A0A7S4T3J1</accession>
<feature type="region of interest" description="Disordered" evidence="1">
    <location>
        <begin position="40"/>
        <end position="64"/>
    </location>
</feature>
<feature type="compositionally biased region" description="Polar residues" evidence="1">
    <location>
        <begin position="140"/>
        <end position="149"/>
    </location>
</feature>
<keyword evidence="2" id="KW-0812">Transmembrane</keyword>
<feature type="transmembrane region" description="Helical" evidence="2">
    <location>
        <begin position="324"/>
        <end position="348"/>
    </location>
</feature>
<gene>
    <name evidence="5" type="ORF">AMON00008_LOCUS61874</name>
</gene>
<feature type="region of interest" description="Disordered" evidence="1">
    <location>
        <begin position="81"/>
        <end position="149"/>
    </location>
</feature>
<dbReference type="CDD" id="cd00054">
    <property type="entry name" value="EGF_CA"/>
    <property type="match status" value="1"/>
</dbReference>
<sequence length="376" mass="37978">MGRPQAAAIMGKLLAVAVFCFAIGPGTLVAGARARRRLEEAAEAPMPSPAEAEAAEEEASVQDDQPPVALLSALTLAPPLQPTERGTALAPVGGPQLVPAPAPPPGPLSVVDEPGTAPLSLPPPRVAASFGLTPAPQPAPTLQSSGTQDVKQTVRFDNVNYHKLIASPTLLADFESAAKTQIAAQTGHGVTPDDIDLVLRPGSVVMEVTIHLPSGASAGAVQAELCSSSSASIQDLDAALSTLPGMLAASTGVISAAVIQGCGLVGAPVASMMLAAATTTQDMDSCNPSCVPGQGICSDKICFCRTPFTGLRCEREAQASFIHLSYAATVGIAGAAIITGVFLGVLVFGMTKTSLDSKSTSLQAQGETWTALGGTR</sequence>
<evidence type="ECO:0000256" key="2">
    <source>
        <dbReference type="SAM" id="Phobius"/>
    </source>
</evidence>
<protein>
    <recommendedName>
        <fullName evidence="3 4">EGF-like domain-containing protein</fullName>
    </recommendedName>
</protein>
<evidence type="ECO:0000259" key="3">
    <source>
        <dbReference type="PROSITE" id="PS00022"/>
    </source>
</evidence>
<dbReference type="EMBL" id="HBNR01086371">
    <property type="protein sequence ID" value="CAE4664294.1"/>
    <property type="molecule type" value="Transcribed_RNA"/>
</dbReference>